<dbReference type="GO" id="GO:0016853">
    <property type="term" value="F:isomerase activity"/>
    <property type="evidence" value="ECO:0007669"/>
    <property type="project" value="UniProtKB-KW"/>
</dbReference>
<keyword evidence="2" id="KW-0413">Isomerase</keyword>
<dbReference type="Gene3D" id="3.20.20.150">
    <property type="entry name" value="Divalent-metal-dependent TIM barrel enzymes"/>
    <property type="match status" value="1"/>
</dbReference>
<name>A0A328U945_9BACL</name>
<feature type="domain" description="Xylose isomerase-like TIM barrel" evidence="1">
    <location>
        <begin position="43"/>
        <end position="228"/>
    </location>
</feature>
<protein>
    <submittedName>
        <fullName evidence="2">Sugar phosphate isomerase/epimerase</fullName>
    </submittedName>
</protein>
<dbReference type="AlphaFoldDB" id="A0A328U945"/>
<gene>
    <name evidence="2" type="ORF">DL346_03775</name>
</gene>
<accession>A0A328U945</accession>
<dbReference type="Proteomes" id="UP000249260">
    <property type="component" value="Unassembled WGS sequence"/>
</dbReference>
<dbReference type="OrthoDB" id="2843715at2"/>
<comment type="caution">
    <text evidence="2">The sequence shown here is derived from an EMBL/GenBank/DDBJ whole genome shotgun (WGS) entry which is preliminary data.</text>
</comment>
<evidence type="ECO:0000259" key="1">
    <source>
        <dbReference type="Pfam" id="PF01261"/>
    </source>
</evidence>
<dbReference type="PANTHER" id="PTHR12110:SF53">
    <property type="entry name" value="BLR5974 PROTEIN"/>
    <property type="match status" value="1"/>
</dbReference>
<dbReference type="Pfam" id="PF01261">
    <property type="entry name" value="AP_endonuc_2"/>
    <property type="match status" value="1"/>
</dbReference>
<proteinExistence type="predicted"/>
<evidence type="ECO:0000313" key="3">
    <source>
        <dbReference type="Proteomes" id="UP000249260"/>
    </source>
</evidence>
<dbReference type="InterPro" id="IPR013022">
    <property type="entry name" value="Xyl_isomerase-like_TIM-brl"/>
</dbReference>
<organism evidence="2 3">
    <name type="scientific">Paenibacillus montanisoli</name>
    <dbReference type="NCBI Taxonomy" id="2081970"/>
    <lineage>
        <taxon>Bacteria</taxon>
        <taxon>Bacillati</taxon>
        <taxon>Bacillota</taxon>
        <taxon>Bacilli</taxon>
        <taxon>Bacillales</taxon>
        <taxon>Paenibacillaceae</taxon>
        <taxon>Paenibacillus</taxon>
    </lineage>
</organism>
<dbReference type="EMBL" id="QLUW01000001">
    <property type="protein sequence ID" value="RAP78642.1"/>
    <property type="molecule type" value="Genomic_DNA"/>
</dbReference>
<reference evidence="2 3" key="1">
    <citation type="submission" date="2018-06" db="EMBL/GenBank/DDBJ databases">
        <title>Paenibacillus montanisoli sp. nov., isolated from mountain area soil.</title>
        <authorList>
            <person name="Wu M."/>
        </authorList>
    </citation>
    <scope>NUCLEOTIDE SEQUENCE [LARGE SCALE GENOMIC DNA]</scope>
    <source>
        <strain evidence="2 3">RA17</strain>
    </source>
</reference>
<dbReference type="InterPro" id="IPR036237">
    <property type="entry name" value="Xyl_isomerase-like_sf"/>
</dbReference>
<dbReference type="SUPFAM" id="SSF51658">
    <property type="entry name" value="Xylose isomerase-like"/>
    <property type="match status" value="1"/>
</dbReference>
<dbReference type="PANTHER" id="PTHR12110">
    <property type="entry name" value="HYDROXYPYRUVATE ISOMERASE"/>
    <property type="match status" value="1"/>
</dbReference>
<evidence type="ECO:0000313" key="2">
    <source>
        <dbReference type="EMBL" id="RAP78642.1"/>
    </source>
</evidence>
<dbReference type="InterPro" id="IPR050312">
    <property type="entry name" value="IolE/XylAMocC-like"/>
</dbReference>
<keyword evidence="3" id="KW-1185">Reference proteome</keyword>
<sequence length="261" mass="30260">MKYSIPSYSFHGLHSEGKIDLFGYFETVRYRYHLDSADIWNMMFESYDEDYMRKLREALDEKGMYVANLCVDAAEVWDVDPVKREQFYQNGLKNLRAAVILGAQTVRIDMGGREREMSPEQFDYTVMRYKEYAKFAAEHGFMVGPENHWGSSRVPENIRKVYEAVDHPNFGILLHLDNWEVDKENGDRLCAKYAFHTHLAAGVIPACEEKITILQEAGYKGHLGIEHHSGKNEYSQVAWQFAAARNTWALMQAKQVEVRQA</sequence>